<protein>
    <submittedName>
        <fullName evidence="1">Uncharacterized protein</fullName>
    </submittedName>
</protein>
<reference evidence="1 2" key="1">
    <citation type="submission" date="2018-01" db="EMBL/GenBank/DDBJ databases">
        <title>Genomic Encyclopedia of Archaeal and Bacterial Type Strains, Phase II (KMG-II): from individual species to whole genera.</title>
        <authorList>
            <person name="Goeker M."/>
        </authorList>
    </citation>
    <scope>NUCLEOTIDE SEQUENCE [LARGE SCALE GENOMIC DNA]</scope>
    <source>
        <strain evidence="1 2">DSM 17023</strain>
    </source>
</reference>
<dbReference type="Proteomes" id="UP000236959">
    <property type="component" value="Unassembled WGS sequence"/>
</dbReference>
<keyword evidence="2" id="KW-1185">Reference proteome</keyword>
<comment type="caution">
    <text evidence="1">The sequence shown here is derived from an EMBL/GenBank/DDBJ whole genome shotgun (WGS) entry which is preliminary data.</text>
</comment>
<dbReference type="AlphaFoldDB" id="A0A2S3UYM2"/>
<dbReference type="EMBL" id="PPCN01000002">
    <property type="protein sequence ID" value="POF32821.1"/>
    <property type="molecule type" value="Genomic_DNA"/>
</dbReference>
<gene>
    <name evidence="1" type="ORF">CLV41_102226</name>
</gene>
<name>A0A2S3UYM2_9HYPH</name>
<accession>A0A2S3UYM2</accession>
<proteinExistence type="predicted"/>
<organism evidence="1 2">
    <name type="scientific">Roseibium marinum</name>
    <dbReference type="NCBI Taxonomy" id="281252"/>
    <lineage>
        <taxon>Bacteria</taxon>
        <taxon>Pseudomonadati</taxon>
        <taxon>Pseudomonadota</taxon>
        <taxon>Alphaproteobacteria</taxon>
        <taxon>Hyphomicrobiales</taxon>
        <taxon>Stappiaceae</taxon>
        <taxon>Roseibium</taxon>
    </lineage>
</organism>
<evidence type="ECO:0000313" key="2">
    <source>
        <dbReference type="Proteomes" id="UP000236959"/>
    </source>
</evidence>
<sequence length="40" mass="4381">MRAKDFCLLSRPKCYLLSEGCGIGEHPNGLCIDRKVSGGR</sequence>
<evidence type="ECO:0000313" key="1">
    <source>
        <dbReference type="EMBL" id="POF32821.1"/>
    </source>
</evidence>